<evidence type="ECO:0000256" key="5">
    <source>
        <dbReference type="SAM" id="MobiDB-lite"/>
    </source>
</evidence>
<dbReference type="PROSITE" id="PS01359">
    <property type="entry name" value="ZF_PHD_1"/>
    <property type="match status" value="1"/>
</dbReference>
<keyword evidence="2 4" id="KW-0863">Zinc-finger</keyword>
<dbReference type="PANTHER" id="PTHR24102:SF28">
    <property type="entry name" value="PHD-TYPE DOMAIN-CONTAINING PROTEIN"/>
    <property type="match status" value="1"/>
</dbReference>
<feature type="domain" description="PHD-type" evidence="6">
    <location>
        <begin position="106"/>
        <end position="153"/>
    </location>
</feature>
<keyword evidence="1" id="KW-0479">Metal-binding</keyword>
<dbReference type="SMART" id="SM00249">
    <property type="entry name" value="PHD"/>
    <property type="match status" value="1"/>
</dbReference>
<comment type="caution">
    <text evidence="7">The sequence shown here is derived from an EMBL/GenBank/DDBJ whole genome shotgun (WGS) entry which is preliminary data.</text>
</comment>
<dbReference type="SUPFAM" id="SSF57903">
    <property type="entry name" value="FYVE/PHD zinc finger"/>
    <property type="match status" value="1"/>
</dbReference>
<dbReference type="CDD" id="cd15532">
    <property type="entry name" value="PHD2_CHD_II"/>
    <property type="match status" value="1"/>
</dbReference>
<accession>A0A438J1L4</accession>
<name>A0A438J1L4_VITVI</name>
<evidence type="ECO:0000256" key="2">
    <source>
        <dbReference type="ARBA" id="ARBA00022771"/>
    </source>
</evidence>
<dbReference type="InterPro" id="IPR019786">
    <property type="entry name" value="Zinc_finger_PHD-type_CS"/>
</dbReference>
<gene>
    <name evidence="7" type="primary">CHR4_2</name>
    <name evidence="7" type="ORF">CK203_016369</name>
</gene>
<dbReference type="PROSITE" id="PS50016">
    <property type="entry name" value="ZF_PHD_2"/>
    <property type="match status" value="1"/>
</dbReference>
<dbReference type="EMBL" id="QGNW01000069">
    <property type="protein sequence ID" value="RVX02802.1"/>
    <property type="molecule type" value="Genomic_DNA"/>
</dbReference>
<dbReference type="AlphaFoldDB" id="A0A438J1L4"/>
<evidence type="ECO:0000256" key="1">
    <source>
        <dbReference type="ARBA" id="ARBA00022723"/>
    </source>
</evidence>
<dbReference type="Proteomes" id="UP000288805">
    <property type="component" value="Unassembled WGS sequence"/>
</dbReference>
<feature type="compositionally biased region" description="Basic and acidic residues" evidence="5">
    <location>
        <begin position="332"/>
        <end position="347"/>
    </location>
</feature>
<evidence type="ECO:0000313" key="7">
    <source>
        <dbReference type="EMBL" id="RVX02802.1"/>
    </source>
</evidence>
<feature type="region of interest" description="Disordered" evidence="5">
    <location>
        <begin position="1"/>
        <end position="74"/>
    </location>
</feature>
<feature type="compositionally biased region" description="Polar residues" evidence="5">
    <location>
        <begin position="35"/>
        <end position="50"/>
    </location>
</feature>
<dbReference type="GO" id="GO:0008270">
    <property type="term" value="F:zinc ion binding"/>
    <property type="evidence" value="ECO:0007669"/>
    <property type="project" value="UniProtKB-KW"/>
</dbReference>
<dbReference type="PANTHER" id="PTHR24102">
    <property type="entry name" value="PHD FINGER PROTEIN"/>
    <property type="match status" value="1"/>
</dbReference>
<organism evidence="7 8">
    <name type="scientific">Vitis vinifera</name>
    <name type="common">Grape</name>
    <dbReference type="NCBI Taxonomy" id="29760"/>
    <lineage>
        <taxon>Eukaryota</taxon>
        <taxon>Viridiplantae</taxon>
        <taxon>Streptophyta</taxon>
        <taxon>Embryophyta</taxon>
        <taxon>Tracheophyta</taxon>
        <taxon>Spermatophyta</taxon>
        <taxon>Magnoliopsida</taxon>
        <taxon>eudicotyledons</taxon>
        <taxon>Gunneridae</taxon>
        <taxon>Pentapetalae</taxon>
        <taxon>rosids</taxon>
        <taxon>Vitales</taxon>
        <taxon>Vitaceae</taxon>
        <taxon>Viteae</taxon>
        <taxon>Vitis</taxon>
    </lineage>
</organism>
<dbReference type="Pfam" id="PF00628">
    <property type="entry name" value="PHD"/>
    <property type="match status" value="1"/>
</dbReference>
<protein>
    <submittedName>
        <fullName evidence="7">Protein chromatin remodeling 4</fullName>
    </submittedName>
</protein>
<dbReference type="InterPro" id="IPR011011">
    <property type="entry name" value="Znf_FYVE_PHD"/>
</dbReference>
<feature type="compositionally biased region" description="Polar residues" evidence="5">
    <location>
        <begin position="265"/>
        <end position="277"/>
    </location>
</feature>
<feature type="region of interest" description="Disordered" evidence="5">
    <location>
        <begin position="226"/>
        <end position="385"/>
    </location>
</feature>
<reference evidence="7 8" key="1">
    <citation type="journal article" date="2018" name="PLoS Genet.">
        <title>Population sequencing reveals clonal diversity and ancestral inbreeding in the grapevine cultivar Chardonnay.</title>
        <authorList>
            <person name="Roach M.J."/>
            <person name="Johnson D.L."/>
            <person name="Bohlmann J."/>
            <person name="van Vuuren H.J."/>
            <person name="Jones S.J."/>
            <person name="Pretorius I.S."/>
            <person name="Schmidt S.A."/>
            <person name="Borneman A.R."/>
        </authorList>
    </citation>
    <scope>NUCLEOTIDE SEQUENCE [LARGE SCALE GENOMIC DNA]</scope>
    <source>
        <strain evidence="8">cv. Chardonnay</strain>
        <tissue evidence="7">Leaf</tissue>
    </source>
</reference>
<proteinExistence type="predicted"/>
<evidence type="ECO:0000259" key="6">
    <source>
        <dbReference type="PROSITE" id="PS50016"/>
    </source>
</evidence>
<dbReference type="InterPro" id="IPR001965">
    <property type="entry name" value="Znf_PHD"/>
</dbReference>
<dbReference type="Gene3D" id="3.30.40.10">
    <property type="entry name" value="Zinc/RING finger domain, C3HC4 (zinc finger)"/>
    <property type="match status" value="1"/>
</dbReference>
<evidence type="ECO:0000256" key="3">
    <source>
        <dbReference type="ARBA" id="ARBA00022833"/>
    </source>
</evidence>
<evidence type="ECO:0000256" key="4">
    <source>
        <dbReference type="PROSITE-ProRule" id="PRU00146"/>
    </source>
</evidence>
<keyword evidence="3" id="KW-0862">Zinc</keyword>
<dbReference type="InterPro" id="IPR019787">
    <property type="entry name" value="Znf_PHD-finger"/>
</dbReference>
<feature type="compositionally biased region" description="Basic and acidic residues" evidence="5">
    <location>
        <begin position="56"/>
        <end position="74"/>
    </location>
</feature>
<sequence>MKENGSMTSKMINRNWVLKRKRRKLPCGPDLSNGKEGTSIASESTGNTSSAKRRLKGEASSDRSALKKKGNDGHAEHCADLDFGYKTVYGCSIQVPFTDSSACVYYFECVICDLGGNLLCCDSCPRTYHLQCLNPPLKRIPNGKWQCPKCCQKSDSLEPMSHLDSISKRARTKIVSAKSKSEIKSSGTEKVSRIFGSSILGKKRSAVKAKSAISRKVCSIEKKLDSSQIDVSSSPKPSHPSVGGSIEGSSSSVFVDNEKKPDLTPTGTPTDRTSNSAAKEVLPLSRDTALEPNDEASGRKPDLSCDNGTSGNKLIHAMDAATRKARKRKHKVNSDDSQKKSRTDKGKHAANTSKKSGSKANSMSPETSRSHRKRRTADKGVSAGLSKEDVGIKSSDVQKKNEVVKTYSSHMVVAQMNFRKFIDVVILIKYILGGGCFLGGMLDGLKPMFLGPFTFHALHVVRPFL</sequence>
<evidence type="ECO:0000313" key="8">
    <source>
        <dbReference type="Proteomes" id="UP000288805"/>
    </source>
</evidence>
<feature type="compositionally biased region" description="Polar residues" evidence="5">
    <location>
        <begin position="1"/>
        <end position="12"/>
    </location>
</feature>
<feature type="compositionally biased region" description="Low complexity" evidence="5">
    <location>
        <begin position="231"/>
        <end position="255"/>
    </location>
</feature>
<feature type="compositionally biased region" description="Polar residues" evidence="5">
    <location>
        <begin position="350"/>
        <end position="367"/>
    </location>
</feature>
<dbReference type="InterPro" id="IPR013083">
    <property type="entry name" value="Znf_RING/FYVE/PHD"/>
</dbReference>